<keyword evidence="2" id="KW-1185">Reference proteome</keyword>
<evidence type="ECO:0008006" key="3">
    <source>
        <dbReference type="Google" id="ProtNLM"/>
    </source>
</evidence>
<dbReference type="Proteomes" id="UP000184509">
    <property type="component" value="Unassembled WGS sequence"/>
</dbReference>
<sequence length="311" mass="34744">MTNNLFKNISEMKPTLFVLAAGMGSRYGGLKQLDGLGPNGETIMDYSIYDAIRGGFGKLVFVIRESFEKDFREKIIKKYEDHIPVELVFQDINDLPAGFTCPEGREKPWGTNHAVLMGKNVINEPFAVINADDFYGKDSFAVLGKALSEMEGKKNEYCMVGYRVGNTLSESGSVARGVCATDENGNLTTVVERTAIERIDGKVQFKDENGETVTIDDNTPVSMNMWGFTPDYFKYSEDFFIEFLKENISNLKCEYFIPLMVNELINNGTASVKVLDTTSKWFGVTYAADRQSVVDKIQALVDAGEYPAKLF</sequence>
<proteinExistence type="predicted"/>
<dbReference type="EMBL" id="FQTV01000015">
    <property type="protein sequence ID" value="SHF84443.1"/>
    <property type="molecule type" value="Genomic_DNA"/>
</dbReference>
<dbReference type="AlphaFoldDB" id="A0A1M5EYU1"/>
<gene>
    <name evidence="1" type="ORF">SAMN05444405_11521</name>
</gene>
<reference evidence="1 2" key="1">
    <citation type="submission" date="2016-11" db="EMBL/GenBank/DDBJ databases">
        <authorList>
            <person name="Jaros S."/>
            <person name="Januszkiewicz K."/>
            <person name="Wedrychowicz H."/>
        </authorList>
    </citation>
    <scope>NUCLEOTIDE SEQUENCE [LARGE SCALE GENOMIC DNA]</scope>
    <source>
        <strain evidence="1 2">DSM 26991</strain>
    </source>
</reference>
<dbReference type="InterPro" id="IPR029044">
    <property type="entry name" value="Nucleotide-diphossugar_trans"/>
</dbReference>
<evidence type="ECO:0000313" key="1">
    <source>
        <dbReference type="EMBL" id="SHF84443.1"/>
    </source>
</evidence>
<evidence type="ECO:0000313" key="2">
    <source>
        <dbReference type="Proteomes" id="UP000184509"/>
    </source>
</evidence>
<organism evidence="1 2">
    <name type="scientific">Bacteroides luti</name>
    <dbReference type="NCBI Taxonomy" id="1297750"/>
    <lineage>
        <taxon>Bacteria</taxon>
        <taxon>Pseudomonadati</taxon>
        <taxon>Bacteroidota</taxon>
        <taxon>Bacteroidia</taxon>
        <taxon>Bacteroidales</taxon>
        <taxon>Bacteroidaceae</taxon>
        <taxon>Bacteroides</taxon>
    </lineage>
</organism>
<name>A0A1M5EYU1_9BACE</name>
<accession>A0A1M5EYU1</accession>
<dbReference type="Gene3D" id="3.90.550.10">
    <property type="entry name" value="Spore Coat Polysaccharide Biosynthesis Protein SpsA, Chain A"/>
    <property type="match status" value="1"/>
</dbReference>
<dbReference type="STRING" id="1297750.SAMN05444405_11521"/>
<dbReference type="SUPFAM" id="SSF53448">
    <property type="entry name" value="Nucleotide-diphospho-sugar transferases"/>
    <property type="match status" value="1"/>
</dbReference>
<protein>
    <recommendedName>
        <fullName evidence="3">Nucleotidyl transferase</fullName>
    </recommendedName>
</protein>